<comment type="caution">
    <text evidence="9">The sequence shown here is derived from an EMBL/GenBank/DDBJ whole genome shotgun (WGS) entry which is preliminary data.</text>
</comment>
<feature type="compositionally biased region" description="Low complexity" evidence="6">
    <location>
        <begin position="168"/>
        <end position="177"/>
    </location>
</feature>
<keyword evidence="3 7" id="KW-0812">Transmembrane</keyword>
<feature type="compositionally biased region" description="Low complexity" evidence="6">
    <location>
        <begin position="129"/>
        <end position="152"/>
    </location>
</feature>
<evidence type="ECO:0000256" key="6">
    <source>
        <dbReference type="SAM" id="MobiDB-lite"/>
    </source>
</evidence>
<keyword evidence="5 7" id="KW-0472">Membrane</keyword>
<evidence type="ECO:0000313" key="9">
    <source>
        <dbReference type="EMBL" id="MBS3182274.1"/>
    </source>
</evidence>
<keyword evidence="2" id="KW-1003">Cell membrane</keyword>
<keyword evidence="4 7" id="KW-1133">Transmembrane helix</keyword>
<protein>
    <submittedName>
        <fullName evidence="9">PLDc_N domain-containing protein</fullName>
    </submittedName>
</protein>
<evidence type="ECO:0000256" key="2">
    <source>
        <dbReference type="ARBA" id="ARBA00022475"/>
    </source>
</evidence>
<evidence type="ECO:0000256" key="7">
    <source>
        <dbReference type="SAM" id="Phobius"/>
    </source>
</evidence>
<dbReference type="RefSeq" id="WP_211649267.1">
    <property type="nucleotide sequence ID" value="NZ_JAFEVO010000001.1"/>
</dbReference>
<dbReference type="EMBL" id="JAFEVO010000001">
    <property type="protein sequence ID" value="MBS3182274.1"/>
    <property type="molecule type" value="Genomic_DNA"/>
</dbReference>
<sequence length="201" mass="20977">MVRFVIIGVVIAVALTLYALVDAAMTEGSRARGMNKPVWIVIIAVLPVIGALLWFFIGKGSAQAQATRRPAPDDDPRFSGTSLSSTDLDAHMRDLEDRLRELDDETFPGEEPTLARGGDGAETPDRTGDAASSDAAAARTSPAEAGAPIVNEADAEAEIDADADADADAQPAVPDAVPTEELPKPRSADEPGTRSDGDSKP</sequence>
<dbReference type="Pfam" id="PF13396">
    <property type="entry name" value="PLDc_N"/>
    <property type="match status" value="1"/>
</dbReference>
<feature type="compositionally biased region" description="Acidic residues" evidence="6">
    <location>
        <begin position="153"/>
        <end position="167"/>
    </location>
</feature>
<feature type="region of interest" description="Disordered" evidence="6">
    <location>
        <begin position="66"/>
        <end position="201"/>
    </location>
</feature>
<feature type="domain" description="Cardiolipin synthase N-terminal" evidence="8">
    <location>
        <begin position="14"/>
        <end position="58"/>
    </location>
</feature>
<dbReference type="InterPro" id="IPR027379">
    <property type="entry name" value="CLS_N"/>
</dbReference>
<gene>
    <name evidence="9" type="ORF">JSQ98_08735</name>
</gene>
<feature type="transmembrane region" description="Helical" evidence="7">
    <location>
        <begin position="6"/>
        <end position="25"/>
    </location>
</feature>
<accession>A0ABS5M4Z8</accession>
<evidence type="ECO:0000313" key="10">
    <source>
        <dbReference type="Proteomes" id="UP000811492"/>
    </source>
</evidence>
<evidence type="ECO:0000256" key="1">
    <source>
        <dbReference type="ARBA" id="ARBA00004651"/>
    </source>
</evidence>
<feature type="transmembrane region" description="Helical" evidence="7">
    <location>
        <begin position="37"/>
        <end position="57"/>
    </location>
</feature>
<proteinExistence type="predicted"/>
<reference evidence="9 10" key="1">
    <citation type="submission" date="2021-02" db="EMBL/GenBank/DDBJ databases">
        <title>Draft genome and description of Leucobacter sp nov strain Marseille-Q4368.</title>
        <authorList>
            <person name="Boxberger M."/>
            <person name="La Scola B."/>
        </authorList>
    </citation>
    <scope>NUCLEOTIDE SEQUENCE [LARGE SCALE GENOMIC DNA]</scope>
    <source>
        <strain evidence="9 10">Marseille-Q4368</strain>
    </source>
</reference>
<evidence type="ECO:0000259" key="8">
    <source>
        <dbReference type="Pfam" id="PF13396"/>
    </source>
</evidence>
<evidence type="ECO:0000256" key="5">
    <source>
        <dbReference type="ARBA" id="ARBA00023136"/>
    </source>
</evidence>
<keyword evidence="10" id="KW-1185">Reference proteome</keyword>
<evidence type="ECO:0000256" key="4">
    <source>
        <dbReference type="ARBA" id="ARBA00022989"/>
    </source>
</evidence>
<dbReference type="Proteomes" id="UP000811492">
    <property type="component" value="Unassembled WGS sequence"/>
</dbReference>
<feature type="compositionally biased region" description="Basic and acidic residues" evidence="6">
    <location>
        <begin position="181"/>
        <end position="201"/>
    </location>
</feature>
<comment type="subcellular location">
    <subcellularLocation>
        <location evidence="1">Cell membrane</location>
        <topology evidence="1">Multi-pass membrane protein</topology>
    </subcellularLocation>
</comment>
<evidence type="ECO:0000256" key="3">
    <source>
        <dbReference type="ARBA" id="ARBA00022692"/>
    </source>
</evidence>
<organism evidence="9 10">
    <name type="scientific">Leucobacter manosquensis</name>
    <dbReference type="NCBI Taxonomy" id="2810611"/>
    <lineage>
        <taxon>Bacteria</taxon>
        <taxon>Bacillati</taxon>
        <taxon>Actinomycetota</taxon>
        <taxon>Actinomycetes</taxon>
        <taxon>Micrococcales</taxon>
        <taxon>Microbacteriaceae</taxon>
        <taxon>Leucobacter</taxon>
    </lineage>
</organism>
<name>A0ABS5M4Z8_9MICO</name>
<feature type="compositionally biased region" description="Basic and acidic residues" evidence="6">
    <location>
        <begin position="88"/>
        <end position="101"/>
    </location>
</feature>